<keyword evidence="4" id="KW-1185">Reference proteome</keyword>
<dbReference type="SUPFAM" id="SSF54506">
    <property type="entry name" value="Diaminopimelate epimerase-like"/>
    <property type="match status" value="1"/>
</dbReference>
<evidence type="ECO:0000256" key="1">
    <source>
        <dbReference type="ARBA" id="ARBA00007529"/>
    </source>
</evidence>
<evidence type="ECO:0000313" key="4">
    <source>
        <dbReference type="Proteomes" id="UP000677265"/>
    </source>
</evidence>
<comment type="similarity">
    <text evidence="1">Belongs to the proline racemase family.</text>
</comment>
<dbReference type="InterPro" id="IPR008794">
    <property type="entry name" value="Pro_racemase_fam"/>
</dbReference>
<dbReference type="Gene3D" id="3.10.310.10">
    <property type="entry name" value="Diaminopimelate Epimerase, Chain A, domain 1"/>
    <property type="match status" value="2"/>
</dbReference>
<gene>
    <name evidence="3" type="ORF">KHB02_015670</name>
    <name evidence="2" type="ORF">KHB02_43805</name>
</gene>
<dbReference type="RefSeq" id="WP_213148092.1">
    <property type="nucleotide sequence ID" value="NZ_JAGYPE020000028.1"/>
</dbReference>
<dbReference type="GO" id="GO:0047580">
    <property type="term" value="F:4-hydroxyproline epimerase activity"/>
    <property type="evidence" value="ECO:0007669"/>
    <property type="project" value="TreeGrafter"/>
</dbReference>
<dbReference type="EMBL" id="JAGYPE020000028">
    <property type="protein sequence ID" value="MCH6266960.1"/>
    <property type="molecule type" value="Genomic_DNA"/>
</dbReference>
<proteinExistence type="inferred from homology"/>
<dbReference type="PANTHER" id="PTHR33442">
    <property type="entry name" value="TRANS-3-HYDROXY-L-PROLINE DEHYDRATASE"/>
    <property type="match status" value="1"/>
</dbReference>
<dbReference type="AlphaFoldDB" id="A0A942T8H8"/>
<dbReference type="PANTHER" id="PTHR33442:SF1">
    <property type="entry name" value="TRANS-3-HYDROXY-L-PROLINE DEHYDRATASE"/>
    <property type="match status" value="1"/>
</dbReference>
<name>A0A942T8H8_9BACI</name>
<sequence>MKIEKAYSTIDVHVAGEAFRIIRNAPFIHYQSLKELYELFPQAYKEEQTLLLNEPRGFAGLNGCLVVPPLTREADAAVVFFNHDGTMPIHYGGLAAVVTALLECGHLRERASNQYLIETVGGVFPITAVMKGEEVVSVKMESGFCEVMGTKECVTPSLANHTLVQSDQVYAVFRKQDFPVDIQVEELADLRRWGQTVLPSLSPDVKGAILVDESRIDEGHIRSITFRDDLLIVRSPGFGPTLAAFTSLLSSGSITNQVSLVNESIFGSQLQVQVLQQQESRFQFTMTCRGFITGMQTFILDPTDPLAAGFILK</sequence>
<organism evidence="2">
    <name type="scientific">Neobacillus citreus</name>
    <dbReference type="NCBI Taxonomy" id="2833578"/>
    <lineage>
        <taxon>Bacteria</taxon>
        <taxon>Bacillati</taxon>
        <taxon>Bacillota</taxon>
        <taxon>Bacilli</taxon>
        <taxon>Bacillales</taxon>
        <taxon>Bacillaceae</taxon>
        <taxon>Neobacillus</taxon>
    </lineage>
</organism>
<evidence type="ECO:0000313" key="3">
    <source>
        <dbReference type="EMBL" id="MCH6266960.1"/>
    </source>
</evidence>
<reference evidence="2" key="1">
    <citation type="submission" date="2021-05" db="EMBL/GenBank/DDBJ databases">
        <title>Novel Bacillus species.</title>
        <authorList>
            <person name="Liu G."/>
        </authorList>
    </citation>
    <scope>NUCLEOTIDE SEQUENCE</scope>
    <source>
        <strain evidence="2 4">FJAT-50051</strain>
    </source>
</reference>
<dbReference type="Proteomes" id="UP000677265">
    <property type="component" value="Unassembled WGS sequence"/>
</dbReference>
<dbReference type="EMBL" id="JAGYPE010000010">
    <property type="protein sequence ID" value="MBS4188309.1"/>
    <property type="molecule type" value="Genomic_DNA"/>
</dbReference>
<evidence type="ECO:0000313" key="2">
    <source>
        <dbReference type="EMBL" id="MBS4188309.1"/>
    </source>
</evidence>
<comment type="caution">
    <text evidence="2">The sequence shown here is derived from an EMBL/GenBank/DDBJ whole genome shotgun (WGS) entry which is preliminary data.</text>
</comment>
<protein>
    <submittedName>
        <fullName evidence="2">Proline racemase family protein</fullName>
    </submittedName>
</protein>
<accession>A0A942T8H8</accession>
<dbReference type="Pfam" id="PF05544">
    <property type="entry name" value="Pro_racemase"/>
    <property type="match status" value="1"/>
</dbReference>